<dbReference type="Gene3D" id="3.40.50.300">
    <property type="entry name" value="P-loop containing nucleotide triphosphate hydrolases"/>
    <property type="match status" value="1"/>
</dbReference>
<dbReference type="GO" id="GO:0006302">
    <property type="term" value="P:double-strand break repair"/>
    <property type="evidence" value="ECO:0007669"/>
    <property type="project" value="InterPro"/>
</dbReference>
<keyword evidence="6" id="KW-0067">ATP-binding</keyword>
<dbReference type="EMBL" id="PCWM01000044">
    <property type="protein sequence ID" value="PIR03130.1"/>
    <property type="molecule type" value="Genomic_DNA"/>
</dbReference>
<dbReference type="AlphaFoldDB" id="A0A2H0N2L4"/>
<comment type="caution">
    <text evidence="9">The sequence shown here is derived from an EMBL/GenBank/DDBJ whole genome shotgun (WGS) entry which is preliminary data.</text>
</comment>
<dbReference type="GO" id="GO:0003677">
    <property type="term" value="F:DNA binding"/>
    <property type="evidence" value="ECO:0007669"/>
    <property type="project" value="UniProtKB-KW"/>
</dbReference>
<dbReference type="GO" id="GO:0005524">
    <property type="term" value="F:ATP binding"/>
    <property type="evidence" value="ECO:0007669"/>
    <property type="project" value="UniProtKB-KW"/>
</dbReference>
<keyword evidence="1" id="KW-0639">Primosome</keyword>
<dbReference type="InterPro" id="IPR041222">
    <property type="entry name" value="PriA_3primeBD"/>
</dbReference>
<keyword evidence="3" id="KW-0479">Metal-binding</keyword>
<evidence type="ECO:0000313" key="10">
    <source>
        <dbReference type="Proteomes" id="UP000229782"/>
    </source>
</evidence>
<evidence type="ECO:0000256" key="7">
    <source>
        <dbReference type="ARBA" id="ARBA00023125"/>
    </source>
</evidence>
<organism evidence="9 10">
    <name type="scientific">Candidatus Magasanikbacteria bacterium CG11_big_fil_rev_8_21_14_0_20_43_7</name>
    <dbReference type="NCBI Taxonomy" id="1974654"/>
    <lineage>
        <taxon>Bacteria</taxon>
        <taxon>Candidatus Magasanikiibacteriota</taxon>
    </lineage>
</organism>
<proteinExistence type="predicted"/>
<dbReference type="GO" id="GO:0006310">
    <property type="term" value="P:DNA recombination"/>
    <property type="evidence" value="ECO:0007669"/>
    <property type="project" value="InterPro"/>
</dbReference>
<keyword evidence="4" id="KW-0547">Nucleotide-binding</keyword>
<dbReference type="PANTHER" id="PTHR30580">
    <property type="entry name" value="PRIMOSOMAL PROTEIN N"/>
    <property type="match status" value="1"/>
</dbReference>
<gene>
    <name evidence="9" type="primary">priA</name>
    <name evidence="9" type="ORF">COV60_01990</name>
</gene>
<dbReference type="InterPro" id="IPR042115">
    <property type="entry name" value="PriA_3primeBD_sf"/>
</dbReference>
<evidence type="ECO:0000256" key="2">
    <source>
        <dbReference type="ARBA" id="ARBA00022705"/>
    </source>
</evidence>
<evidence type="ECO:0000256" key="4">
    <source>
        <dbReference type="ARBA" id="ARBA00022741"/>
    </source>
</evidence>
<dbReference type="GO" id="GO:0043138">
    <property type="term" value="F:3'-5' DNA helicase activity"/>
    <property type="evidence" value="ECO:0007669"/>
    <property type="project" value="TreeGrafter"/>
</dbReference>
<reference evidence="9 10" key="1">
    <citation type="submission" date="2017-09" db="EMBL/GenBank/DDBJ databases">
        <title>Depth-based differentiation of microbial function through sediment-hosted aquifers and enrichment of novel symbionts in the deep terrestrial subsurface.</title>
        <authorList>
            <person name="Probst A.J."/>
            <person name="Ladd B."/>
            <person name="Jarett J.K."/>
            <person name="Geller-Mcgrath D.E."/>
            <person name="Sieber C.M."/>
            <person name="Emerson J.B."/>
            <person name="Anantharaman K."/>
            <person name="Thomas B.C."/>
            <person name="Malmstrom R."/>
            <person name="Stieglmeier M."/>
            <person name="Klingl A."/>
            <person name="Woyke T."/>
            <person name="Ryan C.M."/>
            <person name="Banfield J.F."/>
        </authorList>
    </citation>
    <scope>NUCLEOTIDE SEQUENCE [LARGE SCALE GENOMIC DNA]</scope>
    <source>
        <strain evidence="9">CG11_big_fil_rev_8_21_14_0_20_43_7</strain>
    </source>
</reference>
<dbReference type="SUPFAM" id="SSF52540">
    <property type="entry name" value="P-loop containing nucleoside triphosphate hydrolases"/>
    <property type="match status" value="1"/>
</dbReference>
<keyword evidence="5" id="KW-0862">Zinc</keyword>
<protein>
    <submittedName>
        <fullName evidence="9">Primosomal protein N</fullName>
    </submittedName>
</protein>
<keyword evidence="2" id="KW-0235">DNA replication</keyword>
<accession>A0A2H0N2L4</accession>
<dbReference type="GO" id="GO:0006270">
    <property type="term" value="P:DNA replication initiation"/>
    <property type="evidence" value="ECO:0007669"/>
    <property type="project" value="TreeGrafter"/>
</dbReference>
<dbReference type="Pfam" id="PF17764">
    <property type="entry name" value="PriA_3primeBD"/>
    <property type="match status" value="1"/>
</dbReference>
<feature type="domain" description="Primosomal protein N' 3' DNA-binding" evidence="8">
    <location>
        <begin position="16"/>
        <end position="108"/>
    </location>
</feature>
<dbReference type="InterPro" id="IPR005259">
    <property type="entry name" value="PriA"/>
</dbReference>
<evidence type="ECO:0000256" key="6">
    <source>
        <dbReference type="ARBA" id="ARBA00022840"/>
    </source>
</evidence>
<dbReference type="PANTHER" id="PTHR30580:SF0">
    <property type="entry name" value="PRIMOSOMAL PROTEIN N"/>
    <property type="match status" value="1"/>
</dbReference>
<evidence type="ECO:0000313" key="9">
    <source>
        <dbReference type="EMBL" id="PIR03130.1"/>
    </source>
</evidence>
<dbReference type="Proteomes" id="UP000229782">
    <property type="component" value="Unassembled WGS sequence"/>
</dbReference>
<dbReference type="InterPro" id="IPR027417">
    <property type="entry name" value="P-loop_NTPase"/>
</dbReference>
<dbReference type="NCBIfam" id="TIGR00595">
    <property type="entry name" value="priA"/>
    <property type="match status" value="1"/>
</dbReference>
<evidence type="ECO:0000256" key="5">
    <source>
        <dbReference type="ARBA" id="ARBA00022833"/>
    </source>
</evidence>
<sequence length="628" mass="72423">MVAEIIPIKRLPRRFSHFDYAVPPELEAVIHIGQLVRIPLKSSDILGLVLSLKHESETQVDSRINTNLKSVTDIVNQTPMLSKAQLGTLWTLSSWYGVSTGTLAKMMLLPLQKRKLKSIELQQSNKATKQQSNDSTFFLYYTNESQHKRCIKELIRKSSNTQILILVPEIHHIDEILSLLGEHEQDITTWHSGLSTKEQFERWLQIRNGEKNIIIGTRGAILLPYFNLRHIVIDFEHKNNHKHWDQAPRFHVKDIADLLRTTQGVTVTLMSYTPSVETYFNVHKGNYTSKKIKLANLSTCKLVNVSDEHRGGNYSPISEVLEQALLHLKESAFLHLNRLGIATYIGCNDCGWRALCGTCKLPQILHKKNKLLTCHYCKTTNSLPAICPKCNARVVTLSGVGTETVESYMREFASKHNLPHDIVRIDSQAIQESKKTDKQIIVGTDAAFPHIDWKNTSLIALLDIDKSLTIPEFRAQEELWHTIQDIHYNKRGDATLIIQSRDPKHLVLKSLAEPDRFYRTDLNHRMHLQYPPYTYLVRYFYGHANLNEAKTVMETSVKILKHRILEQQKNIILSDSFDMHPHYFRGRYWFAVLARLKIDLWQEDLIWLNAHIPQTWKIDPNPISVLSP</sequence>
<keyword evidence="7" id="KW-0238">DNA-binding</keyword>
<dbReference type="Gene3D" id="3.40.1440.60">
    <property type="entry name" value="PriA, 3(prime) DNA-binding domain"/>
    <property type="match status" value="1"/>
</dbReference>
<evidence type="ECO:0000259" key="8">
    <source>
        <dbReference type="Pfam" id="PF17764"/>
    </source>
</evidence>
<evidence type="ECO:0000256" key="3">
    <source>
        <dbReference type="ARBA" id="ARBA00022723"/>
    </source>
</evidence>
<name>A0A2H0N2L4_9BACT</name>
<evidence type="ECO:0000256" key="1">
    <source>
        <dbReference type="ARBA" id="ARBA00022515"/>
    </source>
</evidence>